<evidence type="ECO:0000313" key="10">
    <source>
        <dbReference type="EMBL" id="RUO58448.1"/>
    </source>
</evidence>
<protein>
    <submittedName>
        <fullName evidence="10">DNA alkylation response protein</fullName>
    </submittedName>
</protein>
<evidence type="ECO:0000259" key="9">
    <source>
        <dbReference type="Pfam" id="PF18158"/>
    </source>
</evidence>
<dbReference type="AlphaFoldDB" id="A0A432YBS0"/>
<dbReference type="GO" id="GO:0003995">
    <property type="term" value="F:acyl-CoA dehydrogenase activity"/>
    <property type="evidence" value="ECO:0007669"/>
    <property type="project" value="InterPro"/>
</dbReference>
<feature type="domain" description="Adaptive response protein AidB N-terminal" evidence="9">
    <location>
        <begin position="4"/>
        <end position="157"/>
    </location>
</feature>
<proteinExistence type="inferred from homology"/>
<name>A0A432YBS0_9GAMM</name>
<dbReference type="SUPFAM" id="SSF47203">
    <property type="entry name" value="Acyl-CoA dehydrogenase C-terminal domain-like"/>
    <property type="match status" value="1"/>
</dbReference>
<evidence type="ECO:0000256" key="5">
    <source>
        <dbReference type="RuleBase" id="RU362125"/>
    </source>
</evidence>
<evidence type="ECO:0000259" key="8">
    <source>
        <dbReference type="Pfam" id="PF02770"/>
    </source>
</evidence>
<dbReference type="RefSeq" id="WP_110572762.1">
    <property type="nucleotide sequence ID" value="NZ_PIPV01000001.1"/>
</dbReference>
<dbReference type="Gene3D" id="2.40.110.20">
    <property type="match status" value="1"/>
</dbReference>
<gene>
    <name evidence="10" type="ORF">CWE25_02335</name>
</gene>
<dbReference type="InterPro" id="IPR009075">
    <property type="entry name" value="AcylCo_DH/oxidase_C"/>
</dbReference>
<evidence type="ECO:0000256" key="3">
    <source>
        <dbReference type="ARBA" id="ARBA00022630"/>
    </source>
</evidence>
<comment type="similarity">
    <text evidence="2 5">Belongs to the acyl-CoA dehydrogenase family.</text>
</comment>
<dbReference type="InterPro" id="IPR006091">
    <property type="entry name" value="Acyl-CoA_Oxase/DH_mid-dom"/>
</dbReference>
<dbReference type="Proteomes" id="UP000287330">
    <property type="component" value="Unassembled WGS sequence"/>
</dbReference>
<sequence>MAFNQPPHLVNYNVYHSDRFLQQCAQRFGNQRDEAERVRFGALLGSEQHLARCESANHYLPELFTHDRYGERINHIAYHESYHELMHIATEQKLHNGVWRSKAPYSHVERTIRYYLNSQLEAGHGCPITMTFAAIPVLQNSRLYPQLKEPLLQPRYDARDVPFYDKSAVTVGMGMTEKQGGSDVRSNTTQARPFTHGGEGERYRLNGHKWFLSAPMSDLFLMLAQTEQGLGCFLVPRWQEDGCRNGIHIQQLKRKMGNQSNASCEVELHDVEARLLGTEGKGVRTIIDMVAMTRFDCMIGSSALLRQALVQSLHHCHYRTAFGARLIEQPLMVNLLCDMAIESDCALLWTMSVARWLDEPEDDEAKKLARLLIPVGKYWICKRAPQITYEAMEVIGGMGVMENTPMPRLYREAPINAIWEGSGNIQCLDVLRACEKDPQLLTTWFRFISRAYGRYHSFDQAAERLQRELDAQSPTPFNARRLVDEIALLTQAALAIEHMQPERSQLVCDNFFNRTGRNLGTLVGNPDTAHQWVKDSFTIG</sequence>
<evidence type="ECO:0000256" key="1">
    <source>
        <dbReference type="ARBA" id="ARBA00001974"/>
    </source>
</evidence>
<dbReference type="Pfam" id="PF02770">
    <property type="entry name" value="Acyl-CoA_dh_M"/>
    <property type="match status" value="1"/>
</dbReference>
<evidence type="ECO:0000256" key="6">
    <source>
        <dbReference type="SAM" id="MobiDB-lite"/>
    </source>
</evidence>
<dbReference type="PANTHER" id="PTHR42707:SF3">
    <property type="entry name" value="ACYL-COA DEHYDROGENASE AIDB-RELATED"/>
    <property type="match status" value="1"/>
</dbReference>
<evidence type="ECO:0000259" key="7">
    <source>
        <dbReference type="Pfam" id="PF00441"/>
    </source>
</evidence>
<dbReference type="InterPro" id="IPR041504">
    <property type="entry name" value="AidB_N"/>
</dbReference>
<accession>A0A432YBS0</accession>
<evidence type="ECO:0000256" key="4">
    <source>
        <dbReference type="ARBA" id="ARBA00022827"/>
    </source>
</evidence>
<keyword evidence="4 5" id="KW-0274">FAD</keyword>
<dbReference type="SUPFAM" id="SSF56645">
    <property type="entry name" value="Acyl-CoA dehydrogenase NM domain-like"/>
    <property type="match status" value="1"/>
</dbReference>
<comment type="caution">
    <text evidence="10">The sequence shown here is derived from an EMBL/GenBank/DDBJ whole genome shotgun (WGS) entry which is preliminary data.</text>
</comment>
<dbReference type="InterPro" id="IPR006089">
    <property type="entry name" value="Acyl-CoA_DH_CS"/>
</dbReference>
<evidence type="ECO:0000256" key="2">
    <source>
        <dbReference type="ARBA" id="ARBA00009347"/>
    </source>
</evidence>
<dbReference type="Pfam" id="PF18158">
    <property type="entry name" value="AidB_N"/>
    <property type="match status" value="1"/>
</dbReference>
<keyword evidence="11" id="KW-1185">Reference proteome</keyword>
<feature type="domain" description="Acyl-CoA oxidase/dehydrogenase middle" evidence="8">
    <location>
        <begin position="173"/>
        <end position="271"/>
    </location>
</feature>
<dbReference type="Gene3D" id="6.10.250.600">
    <property type="match status" value="1"/>
</dbReference>
<dbReference type="EMBL" id="PIPV01000001">
    <property type="protein sequence ID" value="RUO58448.1"/>
    <property type="molecule type" value="Genomic_DNA"/>
</dbReference>
<dbReference type="Gene3D" id="1.20.140.10">
    <property type="entry name" value="Butyryl-CoA Dehydrogenase, subunit A, domain 3"/>
    <property type="match status" value="1"/>
</dbReference>
<feature type="domain" description="Acyl-CoA dehydrogenase/oxidase C-terminal" evidence="7">
    <location>
        <begin position="280"/>
        <end position="433"/>
    </location>
</feature>
<dbReference type="PANTHER" id="PTHR42707">
    <property type="entry name" value="ACYL-COA DEHYDROGENASE"/>
    <property type="match status" value="1"/>
</dbReference>
<dbReference type="InterPro" id="IPR036250">
    <property type="entry name" value="AcylCo_DH-like_C"/>
</dbReference>
<dbReference type="InterPro" id="IPR009100">
    <property type="entry name" value="AcylCoA_DH/oxidase_NM_dom_sf"/>
</dbReference>
<dbReference type="InterPro" id="IPR052904">
    <property type="entry name" value="Acyl-CoA_dehydrogenase-like"/>
</dbReference>
<evidence type="ECO:0000313" key="11">
    <source>
        <dbReference type="Proteomes" id="UP000287330"/>
    </source>
</evidence>
<reference evidence="11" key="1">
    <citation type="journal article" date="2018" name="Front. Microbiol.">
        <title>Genome-Based Analysis Reveals the Taxonomy and Diversity of the Family Idiomarinaceae.</title>
        <authorList>
            <person name="Liu Y."/>
            <person name="Lai Q."/>
            <person name="Shao Z."/>
        </authorList>
    </citation>
    <scope>NUCLEOTIDE SEQUENCE [LARGE SCALE GENOMIC DNA]</scope>
    <source>
        <strain evidence="11">F23</strain>
    </source>
</reference>
<dbReference type="PROSITE" id="PS00073">
    <property type="entry name" value="ACYL_COA_DH_2"/>
    <property type="match status" value="1"/>
</dbReference>
<comment type="cofactor">
    <cofactor evidence="1 5">
        <name>FAD</name>
        <dbReference type="ChEBI" id="CHEBI:57692"/>
    </cofactor>
</comment>
<dbReference type="Pfam" id="PF00441">
    <property type="entry name" value="Acyl-CoA_dh_1"/>
    <property type="match status" value="1"/>
</dbReference>
<dbReference type="OrthoDB" id="9771038at2"/>
<keyword evidence="3 5" id="KW-0285">Flavoprotein</keyword>
<organism evidence="10 11">
    <name type="scientific">Idiomarina fontislapidosi</name>
    <dbReference type="NCBI Taxonomy" id="263723"/>
    <lineage>
        <taxon>Bacteria</taxon>
        <taxon>Pseudomonadati</taxon>
        <taxon>Pseudomonadota</taxon>
        <taxon>Gammaproteobacteria</taxon>
        <taxon>Alteromonadales</taxon>
        <taxon>Idiomarinaceae</taxon>
        <taxon>Idiomarina</taxon>
    </lineage>
</organism>
<feature type="region of interest" description="Disordered" evidence="6">
    <location>
        <begin position="176"/>
        <end position="198"/>
    </location>
</feature>
<keyword evidence="5" id="KW-0560">Oxidoreductase</keyword>